<evidence type="ECO:0000259" key="2">
    <source>
        <dbReference type="PROSITE" id="PS51192"/>
    </source>
</evidence>
<dbReference type="AlphaFoldDB" id="A0A183I4W4"/>
<dbReference type="InterPro" id="IPR027417">
    <property type="entry name" value="P-loop_NTPase"/>
</dbReference>
<dbReference type="CDD" id="cd17917">
    <property type="entry name" value="DEXHc_RHA-like"/>
    <property type="match status" value="1"/>
</dbReference>
<proteinExistence type="predicted"/>
<protein>
    <submittedName>
        <fullName evidence="5">Helicase ATP-binding domain-containing protein</fullName>
    </submittedName>
</protein>
<dbReference type="PROSITE" id="PS00690">
    <property type="entry name" value="DEAH_ATP_HELICASE"/>
    <property type="match status" value="1"/>
</dbReference>
<dbReference type="GO" id="GO:0016787">
    <property type="term" value="F:hydrolase activity"/>
    <property type="evidence" value="ECO:0007669"/>
    <property type="project" value="UniProtKB-KW"/>
</dbReference>
<gene>
    <name evidence="3" type="ORF">OFLC_LOCUS14776</name>
</gene>
<organism evidence="5">
    <name type="scientific">Onchocerca flexuosa</name>
    <dbReference type="NCBI Taxonomy" id="387005"/>
    <lineage>
        <taxon>Eukaryota</taxon>
        <taxon>Metazoa</taxon>
        <taxon>Ecdysozoa</taxon>
        <taxon>Nematoda</taxon>
        <taxon>Chromadorea</taxon>
        <taxon>Rhabditida</taxon>
        <taxon>Spirurina</taxon>
        <taxon>Spiruromorpha</taxon>
        <taxon>Filarioidea</taxon>
        <taxon>Onchocercidae</taxon>
        <taxon>Onchocerca</taxon>
    </lineage>
</organism>
<dbReference type="PANTHER" id="PTHR18934:SF213">
    <property type="entry name" value="3'-5' RNA HELICASE YTHDC2"/>
    <property type="match status" value="1"/>
</dbReference>
<dbReference type="GO" id="GO:0005524">
    <property type="term" value="F:ATP binding"/>
    <property type="evidence" value="ECO:0007669"/>
    <property type="project" value="InterPro"/>
</dbReference>
<dbReference type="InterPro" id="IPR014001">
    <property type="entry name" value="Helicase_ATP-bd"/>
</dbReference>
<reference evidence="3 4" key="2">
    <citation type="submission" date="2018-11" db="EMBL/GenBank/DDBJ databases">
        <authorList>
            <consortium name="Pathogen Informatics"/>
        </authorList>
    </citation>
    <scope>NUCLEOTIDE SEQUENCE [LARGE SCALE GENOMIC DNA]</scope>
</reference>
<feature type="domain" description="Helicase ATP-binding" evidence="2">
    <location>
        <begin position="1"/>
        <end position="157"/>
    </location>
</feature>
<evidence type="ECO:0000256" key="1">
    <source>
        <dbReference type="ARBA" id="ARBA00022801"/>
    </source>
</evidence>
<dbReference type="Gene3D" id="3.40.50.300">
    <property type="entry name" value="P-loop containing nucleotide triphosphate hydrolases"/>
    <property type="match status" value="1"/>
</dbReference>
<sequence length="410" mass="46470">MIEFMNKKKENCELVPQFILEDAAERQQGVRIFCTQPRRLPVLAVSARVAKERNEKLGSTVGYHIRLEQKTSEQTVLTYCTSGVLLRLLTNDTNASNISHIILDEIHEREQKTDYLLIALRQALKNRDDLRIVLMSATMEESRELFKRYFGPGNVFCLDIPSTLHKVEMFYLPEILALTDYKHTSSFTGGTFFGKTARSLNDDQTYNRYNGDEMNSCYEIMPSRRIASSASTSSQVSPAVINQFNNRQLCPQISSNPSQEKGYYANCSGIIMQLESTIYDGYQIYSSPSGLTGFNCSQPPPNYVYAQQVPMTSYGMMAPYIGAPQMMYATYHVVPAQNDCQNYYVMPSNVQDYTQPPKFYISANNMNGFGTQWNSNGSSFSNQGSSFSLANVHTGHRDAVCLKYFHAWHL</sequence>
<dbReference type="PROSITE" id="PS51192">
    <property type="entry name" value="HELICASE_ATP_BIND_1"/>
    <property type="match status" value="1"/>
</dbReference>
<dbReference type="WBParaSite" id="OFLC_0001478701-mRNA-1">
    <property type="protein sequence ID" value="OFLC_0001478701-mRNA-1"/>
    <property type="gene ID" value="OFLC_0001478701"/>
</dbReference>
<accession>A0A183I4W4</accession>
<dbReference type="GO" id="GO:0003723">
    <property type="term" value="F:RNA binding"/>
    <property type="evidence" value="ECO:0007669"/>
    <property type="project" value="TreeGrafter"/>
</dbReference>
<keyword evidence="1" id="KW-0378">Hydrolase</keyword>
<dbReference type="SMART" id="SM00487">
    <property type="entry name" value="DEXDc"/>
    <property type="match status" value="1"/>
</dbReference>
<reference evidence="5" key="1">
    <citation type="submission" date="2016-06" db="UniProtKB">
        <authorList>
            <consortium name="WormBaseParasite"/>
        </authorList>
    </citation>
    <scope>IDENTIFICATION</scope>
</reference>
<evidence type="ECO:0000313" key="3">
    <source>
        <dbReference type="EMBL" id="VDP18709.1"/>
    </source>
</evidence>
<dbReference type="Proteomes" id="UP000267606">
    <property type="component" value="Unassembled WGS sequence"/>
</dbReference>
<dbReference type="InterPro" id="IPR002464">
    <property type="entry name" value="DNA/RNA_helicase_DEAH_CS"/>
</dbReference>
<dbReference type="GO" id="GO:0004386">
    <property type="term" value="F:helicase activity"/>
    <property type="evidence" value="ECO:0007669"/>
    <property type="project" value="TreeGrafter"/>
</dbReference>
<dbReference type="EMBL" id="UZAJ01041182">
    <property type="protein sequence ID" value="VDP18709.1"/>
    <property type="molecule type" value="Genomic_DNA"/>
</dbReference>
<name>A0A183I4W4_9BILA</name>
<dbReference type="Pfam" id="PF00270">
    <property type="entry name" value="DEAD"/>
    <property type="match status" value="1"/>
</dbReference>
<dbReference type="PANTHER" id="PTHR18934">
    <property type="entry name" value="ATP-DEPENDENT RNA HELICASE"/>
    <property type="match status" value="1"/>
</dbReference>
<evidence type="ECO:0000313" key="5">
    <source>
        <dbReference type="WBParaSite" id="OFLC_0001478701-mRNA-1"/>
    </source>
</evidence>
<evidence type="ECO:0000313" key="4">
    <source>
        <dbReference type="Proteomes" id="UP000267606"/>
    </source>
</evidence>
<dbReference type="SUPFAM" id="SSF52540">
    <property type="entry name" value="P-loop containing nucleoside triphosphate hydrolases"/>
    <property type="match status" value="1"/>
</dbReference>
<keyword evidence="4" id="KW-1185">Reference proteome</keyword>
<dbReference type="STRING" id="387005.A0A183I4W4"/>
<dbReference type="InterPro" id="IPR011545">
    <property type="entry name" value="DEAD/DEAH_box_helicase_dom"/>
</dbReference>